<proteinExistence type="predicted"/>
<dbReference type="EMBL" id="JAERRF010000008">
    <property type="protein sequence ID" value="MBL1098049.1"/>
    <property type="molecule type" value="Genomic_DNA"/>
</dbReference>
<evidence type="ECO:0000313" key="2">
    <source>
        <dbReference type="EMBL" id="MBL1098049.1"/>
    </source>
</evidence>
<gene>
    <name evidence="2" type="ORF">JK363_15480</name>
</gene>
<comment type="caution">
    <text evidence="2">The sequence shown here is derived from an EMBL/GenBank/DDBJ whole genome shotgun (WGS) entry which is preliminary data.</text>
</comment>
<feature type="region of interest" description="Disordered" evidence="1">
    <location>
        <begin position="49"/>
        <end position="71"/>
    </location>
</feature>
<accession>A0ABS1NDL4</accession>
<sequence length="71" mass="8139">MADNEPYGGERPRMTMRVYTMARDGVVTARRPAVAILVGELSDPYGLGQAWPPCQCPRHRDHNRPDRFRRS</sequence>
<evidence type="ECO:0000256" key="1">
    <source>
        <dbReference type="SAM" id="MobiDB-lite"/>
    </source>
</evidence>
<name>A0ABS1NDL4_9ACTN</name>
<evidence type="ECO:0000313" key="3">
    <source>
        <dbReference type="Proteomes" id="UP000634229"/>
    </source>
</evidence>
<dbReference type="Proteomes" id="UP000634229">
    <property type="component" value="Unassembled WGS sequence"/>
</dbReference>
<reference evidence="2 3" key="1">
    <citation type="submission" date="2021-01" db="EMBL/GenBank/DDBJ databases">
        <title>WGS of actinomycetes isolated from Thailand.</title>
        <authorList>
            <person name="Thawai C."/>
        </authorList>
    </citation>
    <scope>NUCLEOTIDE SEQUENCE [LARGE SCALE GENOMIC DNA]</scope>
    <source>
        <strain evidence="2 3">CA1R205</strain>
    </source>
</reference>
<dbReference type="RefSeq" id="WP_201875474.1">
    <property type="nucleotide sequence ID" value="NZ_JAERRF010000008.1"/>
</dbReference>
<keyword evidence="3" id="KW-1185">Reference proteome</keyword>
<protein>
    <submittedName>
        <fullName evidence="2">Uncharacterized protein</fullName>
    </submittedName>
</protein>
<organism evidence="2 3">
    <name type="scientific">Streptomyces coffeae</name>
    <dbReference type="NCBI Taxonomy" id="621382"/>
    <lineage>
        <taxon>Bacteria</taxon>
        <taxon>Bacillati</taxon>
        <taxon>Actinomycetota</taxon>
        <taxon>Actinomycetes</taxon>
        <taxon>Kitasatosporales</taxon>
        <taxon>Streptomycetaceae</taxon>
        <taxon>Streptomyces</taxon>
    </lineage>
</organism>